<dbReference type="Proteomes" id="UP001385951">
    <property type="component" value="Unassembled WGS sequence"/>
</dbReference>
<gene>
    <name evidence="1" type="ORF">QCA50_003745</name>
</gene>
<dbReference type="EMBL" id="JASBNA010000004">
    <property type="protein sequence ID" value="KAK7692126.1"/>
    <property type="molecule type" value="Genomic_DNA"/>
</dbReference>
<sequence>MDSNGLVPNIYLSPGSMALPDCVLHSIDYFTQTEDADAIFQQIGAMVVDPQALSRHAEDREDILPQISALLHITAEELCRLDGSQARRSIISSLLSVLGSTLSRQIWTIVDSPFLLPRLKELCDSADVMDGHALMLALLSFNNTEIILDEEQAIDPCFTQYKPFVESSVDRNGELSHISSDSNDQGDEAASQAHALAISFPPDAHVFLNRSPGGVLEVPLFVVAESTNIKYLMISVLYQRFVLSIDEPLIGVEVCDNSSVVHVHFGWLDPTAKVPITHIAYASGSSMSGHYDLRNVSAAHDFARLIHSLRAQAQRISESMRRPSIRKFCWCLDHISLRRVNPCKASIIKVAHWLIDLPIKHRRSRSSSCPAVCWHPVDVVGVKSHRSDGDAVMHSSIFDEDELDAVNQNSSSEDNDAFENLSALLTEPLDKDFLLDTYLFERDAIFIGNLPPFKALPHREHMETMYNLYNEFSGVVAIKKWDSNDYVLSHFCSKYLRSYCDTLVEQNQSSLRTELAPAPLDDSFVTLLEEKLDIILLPIHYLSCIVNGEEDDPSLYRHLWDYFFAAFCYKDGPVEDHIDLCFDVNVRTSRNRHADMLQDVLRSESGGGQPVMTVADVKEYTQALSRDAISRCSTDAMRSTEFVVHDALSTGFSSHRYIFSTCELEDCFFSEMVLSRAQTEPSEGLCDMVALRPAVFKTPRLQGTVACSLDCSFIIPQASPSYEVDPQCEVPRPFLGIQGRYHGHPPEDYDLKWTPGGVRSLPEISPAKSDGPFMLPFIVALCIASYEGYWDSTQRISIHLVSAVDLYANLGVKDHPVWGLLIGGMRCGVLMAWRSSVNNRTYIYQRLIRVYNITIPYEAMQFASFLARVRDSQRALPCSKVIMSHFKKSEMASPVDSQDTSHVVLTMDSNCTDPKGEWSKWMKAKQLRECAM</sequence>
<evidence type="ECO:0000313" key="2">
    <source>
        <dbReference type="Proteomes" id="UP001385951"/>
    </source>
</evidence>
<comment type="caution">
    <text evidence="1">The sequence shown here is derived from an EMBL/GenBank/DDBJ whole genome shotgun (WGS) entry which is preliminary data.</text>
</comment>
<proteinExistence type="predicted"/>
<dbReference type="AlphaFoldDB" id="A0AAW0GH99"/>
<name>A0AAW0GH99_9APHY</name>
<organism evidence="1 2">
    <name type="scientific">Cerrena zonata</name>
    <dbReference type="NCBI Taxonomy" id="2478898"/>
    <lineage>
        <taxon>Eukaryota</taxon>
        <taxon>Fungi</taxon>
        <taxon>Dikarya</taxon>
        <taxon>Basidiomycota</taxon>
        <taxon>Agaricomycotina</taxon>
        <taxon>Agaricomycetes</taxon>
        <taxon>Polyporales</taxon>
        <taxon>Cerrenaceae</taxon>
        <taxon>Cerrena</taxon>
    </lineage>
</organism>
<protein>
    <submittedName>
        <fullName evidence="1">Uncharacterized protein</fullName>
    </submittedName>
</protein>
<accession>A0AAW0GH99</accession>
<reference evidence="1 2" key="1">
    <citation type="submission" date="2022-09" db="EMBL/GenBank/DDBJ databases">
        <authorList>
            <person name="Palmer J.M."/>
        </authorList>
    </citation>
    <scope>NUCLEOTIDE SEQUENCE [LARGE SCALE GENOMIC DNA]</scope>
    <source>
        <strain evidence="1 2">DSM 7382</strain>
    </source>
</reference>
<evidence type="ECO:0000313" key="1">
    <source>
        <dbReference type="EMBL" id="KAK7692126.1"/>
    </source>
</evidence>
<keyword evidence="2" id="KW-1185">Reference proteome</keyword>